<dbReference type="Pfam" id="PF20258">
    <property type="entry name" value="tRNA_Me_trans_C"/>
    <property type="match status" value="1"/>
</dbReference>
<evidence type="ECO:0000256" key="6">
    <source>
        <dbReference type="ARBA" id="ARBA00022679"/>
    </source>
</evidence>
<evidence type="ECO:0000259" key="13">
    <source>
        <dbReference type="Pfam" id="PF20258"/>
    </source>
</evidence>
<evidence type="ECO:0000256" key="8">
    <source>
        <dbReference type="ARBA" id="ARBA00022741"/>
    </source>
</evidence>
<keyword evidence="5" id="KW-0820">tRNA-binding</keyword>
<evidence type="ECO:0000313" key="15">
    <source>
        <dbReference type="EMBL" id="PVU87949.1"/>
    </source>
</evidence>
<dbReference type="GO" id="GO:0005524">
    <property type="term" value="F:ATP binding"/>
    <property type="evidence" value="ECO:0007669"/>
    <property type="project" value="UniProtKB-KW"/>
</dbReference>
<feature type="domain" description="tRNA-specific 2-thiouridylase MnmA-like central" evidence="14">
    <location>
        <begin position="352"/>
        <end position="412"/>
    </location>
</feature>
<dbReference type="CDD" id="cd01998">
    <property type="entry name" value="MnmA_TRMU-like"/>
    <property type="match status" value="1"/>
</dbReference>
<keyword evidence="7" id="KW-0819">tRNA processing</keyword>
<dbReference type="SUPFAM" id="SSF52402">
    <property type="entry name" value="Adenine nucleotide alpha hydrolases-like"/>
    <property type="match status" value="2"/>
</dbReference>
<dbReference type="GO" id="GO:0002143">
    <property type="term" value="P:tRNA wobble position uridine thiolation"/>
    <property type="evidence" value="ECO:0007669"/>
    <property type="project" value="TreeGrafter"/>
</dbReference>
<comment type="caution">
    <text evidence="15">The sequence shown here is derived from an EMBL/GenBank/DDBJ whole genome shotgun (WGS) entry which is preliminary data.</text>
</comment>
<comment type="catalytic activity">
    <reaction evidence="12">
        <text>5-taurinomethyluridine(34) in tRNA + S-sulfanyl-L-cysteinyl-[protein] + AH2 + ATP = 5-taurinomethyl-2-thiouridine(34) in tRNA + L-cysteinyl-[protein] + A + AMP + diphosphate + H(+)</text>
        <dbReference type="Rhea" id="RHEA:47040"/>
        <dbReference type="Rhea" id="RHEA-COMP:10131"/>
        <dbReference type="Rhea" id="RHEA-COMP:11726"/>
        <dbReference type="Rhea" id="RHEA-COMP:11732"/>
        <dbReference type="Rhea" id="RHEA-COMP:11733"/>
        <dbReference type="ChEBI" id="CHEBI:13193"/>
        <dbReference type="ChEBI" id="CHEBI:15378"/>
        <dbReference type="ChEBI" id="CHEBI:17499"/>
        <dbReference type="ChEBI" id="CHEBI:29950"/>
        <dbReference type="ChEBI" id="CHEBI:30616"/>
        <dbReference type="ChEBI" id="CHEBI:33019"/>
        <dbReference type="ChEBI" id="CHEBI:61963"/>
        <dbReference type="ChEBI" id="CHEBI:87171"/>
        <dbReference type="ChEBI" id="CHEBI:87172"/>
        <dbReference type="ChEBI" id="CHEBI:456215"/>
        <dbReference type="EC" id="2.8.1.14"/>
    </reaction>
</comment>
<comment type="similarity">
    <text evidence="3">Belongs to the MnmA/TRMU family.</text>
</comment>
<keyword evidence="11" id="KW-1015">Disulfide bond</keyword>
<dbReference type="Gene3D" id="2.40.30.10">
    <property type="entry name" value="Translation factors"/>
    <property type="match status" value="1"/>
</dbReference>
<evidence type="ECO:0000256" key="5">
    <source>
        <dbReference type="ARBA" id="ARBA00022555"/>
    </source>
</evidence>
<evidence type="ECO:0000256" key="3">
    <source>
        <dbReference type="ARBA" id="ARBA00006191"/>
    </source>
</evidence>
<dbReference type="GO" id="GO:0005739">
    <property type="term" value="C:mitochondrion"/>
    <property type="evidence" value="ECO:0007669"/>
    <property type="project" value="UniProtKB-SubCell"/>
</dbReference>
<sequence length="509" mass="57716">MSGGVDSSVAAYLLKKQGYDITGVYMQNWDSIEEKGHCEGELDWIDVEKVCQHLDIPCIKLNMVKEYWNNVFSNMLEEYGTGYTPNPDIICNQKIKFATMFDKLKQLSGMNTCLDQQKNNIQNDHIFASSKFWFATGHYARLNKTVGNPVMLQRGKDLTKDQSYFLCCAPKQALEKTIFPLGNLTKSTQVRKIAKDAGLPTANKKESMGICFVGKRRHFTQFLREYIPDSPGEIVDSEGKVLGKHQGLFTRTLAQSIGVTLGTNPWFVYNKEYKLNRIMVAEGHDNPLLYSQTFFADSINWITQPGNFVDEEGNLTKSTQVRKIAKDAGLPTANKKESMGICFVGKRRHFTQFLREYIPDSPGEIVDSEGKVLGKHQGLFTRTLAQSIGVTLGTNPWFVYNKEYKLNRIMVAEGHDNPLLYSQTFFADSINWITQPGNFVDEEGSHINLLYQIRHMESPRECTLTKINGEYKFFLKDKHRGVAPGQFVALYQDDFCLGGARITRFIPGG</sequence>
<comment type="subcellular location">
    <subcellularLocation>
        <location evidence="2">Mitochondrion</location>
    </subcellularLocation>
</comment>
<organism evidence="15 16">
    <name type="scientific">Smittium simulii</name>
    <dbReference type="NCBI Taxonomy" id="133385"/>
    <lineage>
        <taxon>Eukaryota</taxon>
        <taxon>Fungi</taxon>
        <taxon>Fungi incertae sedis</taxon>
        <taxon>Zoopagomycota</taxon>
        <taxon>Kickxellomycotina</taxon>
        <taxon>Harpellomycetes</taxon>
        <taxon>Harpellales</taxon>
        <taxon>Legeriomycetaceae</taxon>
        <taxon>Smittium</taxon>
    </lineage>
</organism>
<dbReference type="EMBL" id="MBFR01000428">
    <property type="protein sequence ID" value="PVU87949.1"/>
    <property type="molecule type" value="Genomic_DNA"/>
</dbReference>
<dbReference type="FunFam" id="3.40.50.620:FF:000104">
    <property type="entry name" value="Mitochondrial tRNA-specific 2-thiouridylase 1"/>
    <property type="match status" value="1"/>
</dbReference>
<dbReference type="NCBIfam" id="NF001138">
    <property type="entry name" value="PRK00143.1"/>
    <property type="match status" value="1"/>
</dbReference>
<feature type="domain" description="tRNA-specific 2-thiouridylase MnmA-like C-terminal" evidence="13">
    <location>
        <begin position="423"/>
        <end position="502"/>
    </location>
</feature>
<protein>
    <recommendedName>
        <fullName evidence="4">tRNA-5-taurinomethyluridine 2-sulfurtransferase</fullName>
        <ecNumber evidence="4">2.8.1.14</ecNumber>
    </recommendedName>
</protein>
<dbReference type="GO" id="GO:0016783">
    <property type="term" value="F:sulfurtransferase activity"/>
    <property type="evidence" value="ECO:0007669"/>
    <property type="project" value="InterPro"/>
</dbReference>
<dbReference type="PANTHER" id="PTHR11933:SF5">
    <property type="entry name" value="MITOCHONDRIAL TRNA-SPECIFIC 2-THIOURIDYLASE 1"/>
    <property type="match status" value="1"/>
</dbReference>
<keyword evidence="8" id="KW-0547">Nucleotide-binding</keyword>
<dbReference type="InterPro" id="IPR014729">
    <property type="entry name" value="Rossmann-like_a/b/a_fold"/>
</dbReference>
<dbReference type="STRING" id="133385.A0A2T9Y6H7"/>
<evidence type="ECO:0000313" key="16">
    <source>
        <dbReference type="Proteomes" id="UP000245383"/>
    </source>
</evidence>
<dbReference type="GO" id="GO:0000049">
    <property type="term" value="F:tRNA binding"/>
    <property type="evidence" value="ECO:0007669"/>
    <property type="project" value="UniProtKB-KW"/>
</dbReference>
<dbReference type="PANTHER" id="PTHR11933">
    <property type="entry name" value="TRNA 5-METHYLAMINOMETHYL-2-THIOURIDYLATE -METHYLTRANSFERASE"/>
    <property type="match status" value="1"/>
</dbReference>
<dbReference type="OrthoDB" id="3685at2759"/>
<evidence type="ECO:0000256" key="1">
    <source>
        <dbReference type="ARBA" id="ARBA00003986"/>
    </source>
</evidence>
<gene>
    <name evidence="15" type="ORF">BB561_006105</name>
</gene>
<dbReference type="Pfam" id="PF20259">
    <property type="entry name" value="tRNA_Me_trans_M"/>
    <property type="match status" value="2"/>
</dbReference>
<dbReference type="AlphaFoldDB" id="A0A2T9Y6H7"/>
<evidence type="ECO:0000256" key="2">
    <source>
        <dbReference type="ARBA" id="ARBA00004173"/>
    </source>
</evidence>
<evidence type="ECO:0000256" key="10">
    <source>
        <dbReference type="ARBA" id="ARBA00022884"/>
    </source>
</evidence>
<dbReference type="InterPro" id="IPR046884">
    <property type="entry name" value="MnmA-like_central"/>
</dbReference>
<dbReference type="InterPro" id="IPR023382">
    <property type="entry name" value="MnmA-like_central_sf"/>
</dbReference>
<dbReference type="EC" id="2.8.1.14" evidence="4"/>
<keyword evidence="6" id="KW-0808">Transferase</keyword>
<dbReference type="NCBIfam" id="TIGR00420">
    <property type="entry name" value="trmU"/>
    <property type="match status" value="1"/>
</dbReference>
<evidence type="ECO:0000256" key="9">
    <source>
        <dbReference type="ARBA" id="ARBA00022840"/>
    </source>
</evidence>
<dbReference type="InterPro" id="IPR004506">
    <property type="entry name" value="MnmA-like"/>
</dbReference>
<dbReference type="Pfam" id="PF03054">
    <property type="entry name" value="tRNA_Me_trans"/>
    <property type="match status" value="2"/>
</dbReference>
<evidence type="ECO:0000256" key="12">
    <source>
        <dbReference type="ARBA" id="ARBA00049564"/>
    </source>
</evidence>
<evidence type="ECO:0000256" key="11">
    <source>
        <dbReference type="ARBA" id="ARBA00023157"/>
    </source>
</evidence>
<feature type="domain" description="tRNA-specific 2-thiouridylase MnmA-like central" evidence="14">
    <location>
        <begin position="221"/>
        <end position="281"/>
    </location>
</feature>
<dbReference type="Gene3D" id="3.40.50.620">
    <property type="entry name" value="HUPs"/>
    <property type="match status" value="2"/>
</dbReference>
<dbReference type="InterPro" id="IPR046885">
    <property type="entry name" value="MnmA-like_C"/>
</dbReference>
<dbReference type="Proteomes" id="UP000245383">
    <property type="component" value="Unassembled WGS sequence"/>
</dbReference>
<reference evidence="15 16" key="1">
    <citation type="journal article" date="2018" name="MBio">
        <title>Comparative Genomics Reveals the Core Gene Toolbox for the Fungus-Insect Symbiosis.</title>
        <authorList>
            <person name="Wang Y."/>
            <person name="Stata M."/>
            <person name="Wang W."/>
            <person name="Stajich J.E."/>
            <person name="White M.M."/>
            <person name="Moncalvo J.M."/>
        </authorList>
    </citation>
    <scope>NUCLEOTIDE SEQUENCE [LARGE SCALE GENOMIC DNA]</scope>
    <source>
        <strain evidence="15 16">SWE-8-4</strain>
    </source>
</reference>
<proteinExistence type="inferred from homology"/>
<dbReference type="Gene3D" id="2.30.30.280">
    <property type="entry name" value="Adenine nucleotide alpha hydrolases-like domains"/>
    <property type="match status" value="2"/>
</dbReference>
<keyword evidence="16" id="KW-1185">Reference proteome</keyword>
<name>A0A2T9Y6H7_9FUNG</name>
<evidence type="ECO:0000259" key="14">
    <source>
        <dbReference type="Pfam" id="PF20259"/>
    </source>
</evidence>
<evidence type="ECO:0000256" key="4">
    <source>
        <dbReference type="ARBA" id="ARBA00011953"/>
    </source>
</evidence>
<keyword evidence="9" id="KW-0067">ATP-binding</keyword>
<accession>A0A2T9Y6H7</accession>
<keyword evidence="10" id="KW-0694">RNA-binding</keyword>
<comment type="function">
    <text evidence="1">Catalyzes the 2-thiolation of uridine at the wobble position (U34) of mitochondrial tRNA(Lys), tRNA(Glu) and tRNA(Gln). Required for the formation of 5-taurinomethyl-2-thiouridine (tm5s2U) of mitochondrial tRNA(Lys), tRNA(Glu), and tRNA(Gln) at the wobble position. ATP is required to activate the C2 atom of the wobble base.</text>
</comment>
<evidence type="ECO:0000256" key="7">
    <source>
        <dbReference type="ARBA" id="ARBA00022694"/>
    </source>
</evidence>